<protein>
    <submittedName>
        <fullName evidence="1">Uncharacterized protein</fullName>
    </submittedName>
</protein>
<comment type="caution">
    <text evidence="1">The sequence shown here is derived from an EMBL/GenBank/DDBJ whole genome shotgun (WGS) entry which is preliminary data.</text>
</comment>
<keyword evidence="2" id="KW-1185">Reference proteome</keyword>
<name>A0AAV6L8H1_9ERIC</name>
<evidence type="ECO:0000313" key="2">
    <source>
        <dbReference type="Proteomes" id="UP000823749"/>
    </source>
</evidence>
<dbReference type="AlphaFoldDB" id="A0AAV6L8H1"/>
<sequence length="106" mass="12441">MGDNGGLDRKEICTKWNRTDVIRESMNSRDHHMPRPLSIRRKLKTIRGKKSEWNDIHVRKSIPFGGDFIAYTGRNSLPPTECVRQDHMYVQTRRLKCLSCSSLRKQ</sequence>
<gene>
    <name evidence="1" type="ORF">RHGRI_004388</name>
</gene>
<dbReference type="EMBL" id="JACTNZ010000002">
    <property type="protein sequence ID" value="KAG5561340.1"/>
    <property type="molecule type" value="Genomic_DNA"/>
</dbReference>
<proteinExistence type="predicted"/>
<accession>A0AAV6L8H1</accession>
<dbReference type="Proteomes" id="UP000823749">
    <property type="component" value="Chromosome 2"/>
</dbReference>
<organism evidence="1 2">
    <name type="scientific">Rhododendron griersonianum</name>
    <dbReference type="NCBI Taxonomy" id="479676"/>
    <lineage>
        <taxon>Eukaryota</taxon>
        <taxon>Viridiplantae</taxon>
        <taxon>Streptophyta</taxon>
        <taxon>Embryophyta</taxon>
        <taxon>Tracheophyta</taxon>
        <taxon>Spermatophyta</taxon>
        <taxon>Magnoliopsida</taxon>
        <taxon>eudicotyledons</taxon>
        <taxon>Gunneridae</taxon>
        <taxon>Pentapetalae</taxon>
        <taxon>asterids</taxon>
        <taxon>Ericales</taxon>
        <taxon>Ericaceae</taxon>
        <taxon>Ericoideae</taxon>
        <taxon>Rhodoreae</taxon>
        <taxon>Rhododendron</taxon>
    </lineage>
</organism>
<evidence type="ECO:0000313" key="1">
    <source>
        <dbReference type="EMBL" id="KAG5561340.1"/>
    </source>
</evidence>
<reference evidence="1" key="1">
    <citation type="submission" date="2020-08" db="EMBL/GenBank/DDBJ databases">
        <title>Plant Genome Project.</title>
        <authorList>
            <person name="Zhang R.-G."/>
        </authorList>
    </citation>
    <scope>NUCLEOTIDE SEQUENCE</scope>
    <source>
        <strain evidence="1">WSP0</strain>
        <tissue evidence="1">Leaf</tissue>
    </source>
</reference>